<dbReference type="PANTHER" id="PTHR30203">
    <property type="entry name" value="OUTER MEMBRANE CATION EFFLUX PROTEIN"/>
    <property type="match status" value="1"/>
</dbReference>
<dbReference type="PANTHER" id="PTHR30203:SF24">
    <property type="entry name" value="BLR4935 PROTEIN"/>
    <property type="match status" value="1"/>
</dbReference>
<dbReference type="Pfam" id="PF02321">
    <property type="entry name" value="OEP"/>
    <property type="match status" value="2"/>
</dbReference>
<gene>
    <name evidence="4" type="ORF">ENN94_00015</name>
</gene>
<dbReference type="Gene3D" id="1.20.1600.10">
    <property type="entry name" value="Outer membrane efflux proteins (OEP)"/>
    <property type="match status" value="1"/>
</dbReference>
<reference evidence="4" key="1">
    <citation type="journal article" date="2020" name="mSystems">
        <title>Genome- and Community-Level Interaction Insights into Carbon Utilization and Element Cycling Functions of Hydrothermarchaeota in Hydrothermal Sediment.</title>
        <authorList>
            <person name="Zhou Z."/>
            <person name="Liu Y."/>
            <person name="Xu W."/>
            <person name="Pan J."/>
            <person name="Luo Z.H."/>
            <person name="Li M."/>
        </authorList>
    </citation>
    <scope>NUCLEOTIDE SEQUENCE [LARGE SCALE GENOMIC DNA]</scope>
    <source>
        <strain evidence="4">SpSt-1220</strain>
    </source>
</reference>
<dbReference type="SUPFAM" id="SSF56954">
    <property type="entry name" value="Outer membrane efflux proteins (OEP)"/>
    <property type="match status" value="1"/>
</dbReference>
<feature type="coiled-coil region" evidence="2">
    <location>
        <begin position="187"/>
        <end position="214"/>
    </location>
</feature>
<proteinExistence type="inferred from homology"/>
<dbReference type="EMBL" id="DSDO01000001">
    <property type="protein sequence ID" value="HDR46065.1"/>
    <property type="molecule type" value="Genomic_DNA"/>
</dbReference>
<comment type="caution">
    <text evidence="4">The sequence shown here is derived from an EMBL/GenBank/DDBJ whole genome shotgun (WGS) entry which is preliminary data.</text>
</comment>
<sequence length="437" mass="48042">MNRKPFAGLLAMVLAALVLHSPQEARATDAASALPVLSVAEVVARTLENHPALSAAGHESTALEHEIRQAGVRPNPELSLELENFGGSGEFSGTDRAEATLRLSQRLELGGKRSARQDVARSGQELGLWQKELVRIEVASEAVARFLDLVAAQQREAVARDQVALNESLLSAVEERIAAGKSASIEKKRFSSRLAEARLELRRVQREVSAARQVLALSWHGSQGDFIAADDDFLRVAEIPDRSKLLADLESSPAVQRANGMRLRTEQELRLARAEGVVDPTLSLGVRRDEDADDHALVAEISVPLPLFDRNRGAIAAVRSRLDKAREEENAARLDLERKVVRGWSKLDSAYDEVVSLHDEVIPAAEETFEGIRYGYQAGKFGLLDVLDAEQSLFAAKSLKIDALLAYHRAVLELERLLGRNVPTSVQYLNFSKYEDK</sequence>
<evidence type="ECO:0000256" key="2">
    <source>
        <dbReference type="SAM" id="Coils"/>
    </source>
</evidence>
<evidence type="ECO:0000256" key="1">
    <source>
        <dbReference type="ARBA" id="ARBA00007613"/>
    </source>
</evidence>
<dbReference type="AlphaFoldDB" id="A0A831LQL0"/>
<name>A0A831LQL0_9BACT</name>
<dbReference type="GO" id="GO:0015562">
    <property type="term" value="F:efflux transmembrane transporter activity"/>
    <property type="evidence" value="ECO:0007669"/>
    <property type="project" value="InterPro"/>
</dbReference>
<organism evidence="4">
    <name type="scientific">Geoalkalibacter subterraneus</name>
    <dbReference type="NCBI Taxonomy" id="483547"/>
    <lineage>
        <taxon>Bacteria</taxon>
        <taxon>Pseudomonadati</taxon>
        <taxon>Thermodesulfobacteriota</taxon>
        <taxon>Desulfuromonadia</taxon>
        <taxon>Desulfuromonadales</taxon>
        <taxon>Geoalkalibacteraceae</taxon>
        <taxon>Geoalkalibacter</taxon>
    </lineage>
</organism>
<accession>A0A831LQL0</accession>
<feature type="signal peptide" evidence="3">
    <location>
        <begin position="1"/>
        <end position="27"/>
    </location>
</feature>
<evidence type="ECO:0000256" key="3">
    <source>
        <dbReference type="SAM" id="SignalP"/>
    </source>
</evidence>
<evidence type="ECO:0000313" key="4">
    <source>
        <dbReference type="EMBL" id="HDR46065.1"/>
    </source>
</evidence>
<dbReference type="Proteomes" id="UP000886162">
    <property type="component" value="Unassembled WGS sequence"/>
</dbReference>
<dbReference type="InterPro" id="IPR010131">
    <property type="entry name" value="MdtP/NodT-like"/>
</dbReference>
<keyword evidence="3" id="KW-0732">Signal</keyword>
<comment type="similarity">
    <text evidence="1">Belongs to the outer membrane factor (OMF) (TC 1.B.17) family.</text>
</comment>
<dbReference type="InterPro" id="IPR003423">
    <property type="entry name" value="OMP_efflux"/>
</dbReference>
<feature type="chain" id="PRO_5032345868" evidence="3">
    <location>
        <begin position="28"/>
        <end position="437"/>
    </location>
</feature>
<keyword evidence="2" id="KW-0175">Coiled coil</keyword>
<protein>
    <submittedName>
        <fullName evidence="4">TolC family protein</fullName>
    </submittedName>
</protein>